<gene>
    <name evidence="3" type="ORF">EVOR1521_LOCUS10536</name>
</gene>
<keyword evidence="2" id="KW-0812">Transmembrane</keyword>
<name>A0AA36I943_9DINO</name>
<feature type="transmembrane region" description="Helical" evidence="2">
    <location>
        <begin position="311"/>
        <end position="335"/>
    </location>
</feature>
<feature type="compositionally biased region" description="Polar residues" evidence="1">
    <location>
        <begin position="533"/>
        <end position="548"/>
    </location>
</feature>
<dbReference type="Proteomes" id="UP001178507">
    <property type="component" value="Unassembled WGS sequence"/>
</dbReference>
<feature type="transmembrane region" description="Helical" evidence="2">
    <location>
        <begin position="341"/>
        <end position="367"/>
    </location>
</feature>
<feature type="transmembrane region" description="Helical" evidence="2">
    <location>
        <begin position="283"/>
        <end position="304"/>
    </location>
</feature>
<evidence type="ECO:0000313" key="4">
    <source>
        <dbReference type="Proteomes" id="UP001178507"/>
    </source>
</evidence>
<accession>A0AA36I943</accession>
<keyword evidence="2" id="KW-0472">Membrane</keyword>
<protein>
    <submittedName>
        <fullName evidence="3">Uncharacterized protein</fullName>
    </submittedName>
</protein>
<feature type="transmembrane region" description="Helical" evidence="2">
    <location>
        <begin position="256"/>
        <end position="277"/>
    </location>
</feature>
<organism evidence="3 4">
    <name type="scientific">Effrenium voratum</name>
    <dbReference type="NCBI Taxonomy" id="2562239"/>
    <lineage>
        <taxon>Eukaryota</taxon>
        <taxon>Sar</taxon>
        <taxon>Alveolata</taxon>
        <taxon>Dinophyceae</taxon>
        <taxon>Suessiales</taxon>
        <taxon>Symbiodiniaceae</taxon>
        <taxon>Effrenium</taxon>
    </lineage>
</organism>
<evidence type="ECO:0000256" key="1">
    <source>
        <dbReference type="SAM" id="MobiDB-lite"/>
    </source>
</evidence>
<feature type="transmembrane region" description="Helical" evidence="2">
    <location>
        <begin position="675"/>
        <end position="698"/>
    </location>
</feature>
<feature type="transmembrane region" description="Helical" evidence="2">
    <location>
        <begin position="65"/>
        <end position="83"/>
    </location>
</feature>
<evidence type="ECO:0000313" key="3">
    <source>
        <dbReference type="EMBL" id="CAJ1383413.1"/>
    </source>
</evidence>
<proteinExistence type="predicted"/>
<evidence type="ECO:0000256" key="2">
    <source>
        <dbReference type="SAM" id="Phobius"/>
    </source>
</evidence>
<dbReference type="AlphaFoldDB" id="A0AA36I943"/>
<feature type="transmembrane region" description="Helical" evidence="2">
    <location>
        <begin position="95"/>
        <end position="119"/>
    </location>
</feature>
<dbReference type="EMBL" id="CAUJNA010001013">
    <property type="protein sequence ID" value="CAJ1383413.1"/>
    <property type="molecule type" value="Genomic_DNA"/>
</dbReference>
<reference evidence="3" key="1">
    <citation type="submission" date="2023-08" db="EMBL/GenBank/DDBJ databases">
        <authorList>
            <person name="Chen Y."/>
            <person name="Shah S."/>
            <person name="Dougan E. K."/>
            <person name="Thang M."/>
            <person name="Chan C."/>
        </authorList>
    </citation>
    <scope>NUCLEOTIDE SEQUENCE</scope>
</reference>
<feature type="region of interest" description="Disordered" evidence="1">
    <location>
        <begin position="176"/>
        <end position="204"/>
    </location>
</feature>
<keyword evidence="4" id="KW-1185">Reference proteome</keyword>
<feature type="region of interest" description="Disordered" evidence="1">
    <location>
        <begin position="530"/>
        <end position="550"/>
    </location>
</feature>
<keyword evidence="2" id="KW-1133">Transmembrane helix</keyword>
<comment type="caution">
    <text evidence="3">The sequence shown here is derived from an EMBL/GenBank/DDBJ whole genome shotgun (WGS) entry which is preliminary data.</text>
</comment>
<sequence>MVIAEAVAGAAAGAHALWDYNRGNFLYDRKMRQETELKILEWRAEMSELWRDDVRDIVGLTEKKMDSYLIVSTLLLGMCLGLFTEGRLQPGTPPWLIHFYTLTLSASFMYLLLSIWLAVHASIVAQCSAVRILTQFVRLPIPTWEALQNMRTFASSYEKLDAKDMLRVPFTRNPSAKTMSMPKTPTAEKTPMSPERPSVASAATGPIDPWRLEQHSEDRHLYELQHMPALRRRHVRLARQAAQGYQAYDAFARVSVAFGTHQLMLSLCYYCLGYIALQDGAPWASVGVLGLMCVMTVSLVQLDFEMSRKEFYLAILLIAAGPVCTGAATYTWVVYGIQARILVMVLLPLTYASHGLWLFFALVACGLEVQPKTGVILPQRFRAVLYMDVFDVRRKQASAAQGEHSPDGSLPMQMQEQESASREQSRSLRELKREIEATMKLFQSETVKGAMDHADRERANELVDRALKATKSEEKKTSTSSPCASRLHSMASIDEDNFVLMKGYTDFGAEVEYLYNPKSGEARPLEEDEVLNEPTSPGGLTQASSVKTEGQKVRTMTEFDAAIEELCVHQRKERLPKEAFRRSESIIMHHVKKVVTPVVKAVIPEISEEDEEEQAHLISRDITQEGIPAPSGQMSSTHAKFDALTFIPDDNRESEESEIVSGHDKVDPRKFPATVFRLATLLMVSLWTVGLMVPFGVLREFMTKPLVIDFQLGGSEKGGEEEVQAVVGTKPDGLPELIPVARKREDLQQALQVHRIKVKWPFKSGFSPRTLSSDQSGTLLVAADDLGVYAGQVIREAGRDEVHFRRVPPCVALEGQAIQDVSVACGPDFRCRVLVLHAKGHRLAECPVGENFADSRAQRGYRTVANVAALPSSEPKQWEIPDTWLHTHSKFHRGRETIKALAINGNCMGDFKPQYVGCVVVGTSEGRIVELRRTGNATRTLVPERAMEQRNEALTAGSLHFSSKGYVMALRRSSHRLQTLQAFSAKGGTHAGEWRLPQNIHWLTLGGGEEKLYGFGLREGVPELYEVMLPDTLKRQADTPS</sequence>
<feature type="region of interest" description="Disordered" evidence="1">
    <location>
        <begin position="398"/>
        <end position="427"/>
    </location>
</feature>